<organism evidence="1 2">
    <name type="scientific">Hyaloscypha hepaticicola</name>
    <dbReference type="NCBI Taxonomy" id="2082293"/>
    <lineage>
        <taxon>Eukaryota</taxon>
        <taxon>Fungi</taxon>
        <taxon>Dikarya</taxon>
        <taxon>Ascomycota</taxon>
        <taxon>Pezizomycotina</taxon>
        <taxon>Leotiomycetes</taxon>
        <taxon>Helotiales</taxon>
        <taxon>Hyaloscyphaceae</taxon>
        <taxon>Hyaloscypha</taxon>
    </lineage>
</organism>
<reference evidence="1 2" key="1">
    <citation type="submission" date="2016-05" db="EMBL/GenBank/DDBJ databases">
        <title>A degradative enzymes factory behind the ericoid mycorrhizal symbiosis.</title>
        <authorList>
            <consortium name="DOE Joint Genome Institute"/>
            <person name="Martino E."/>
            <person name="Morin E."/>
            <person name="Grelet G."/>
            <person name="Kuo A."/>
            <person name="Kohler A."/>
            <person name="Daghino S."/>
            <person name="Barry K."/>
            <person name="Choi C."/>
            <person name="Cichocki N."/>
            <person name="Clum A."/>
            <person name="Copeland A."/>
            <person name="Hainaut M."/>
            <person name="Haridas S."/>
            <person name="Labutti K."/>
            <person name="Lindquist E."/>
            <person name="Lipzen A."/>
            <person name="Khouja H.-R."/>
            <person name="Murat C."/>
            <person name="Ohm R."/>
            <person name="Olson A."/>
            <person name="Spatafora J."/>
            <person name="Veneault-Fourrey C."/>
            <person name="Henrissat B."/>
            <person name="Grigoriev I."/>
            <person name="Martin F."/>
            <person name="Perotto S."/>
        </authorList>
    </citation>
    <scope>NUCLEOTIDE SEQUENCE [LARGE SCALE GENOMIC DNA]</scope>
    <source>
        <strain evidence="1 2">UAMH 7357</strain>
    </source>
</reference>
<accession>A0A2J6QQG9</accession>
<evidence type="ECO:0000313" key="1">
    <source>
        <dbReference type="EMBL" id="PMD28494.1"/>
    </source>
</evidence>
<dbReference type="Proteomes" id="UP000235672">
    <property type="component" value="Unassembled WGS sequence"/>
</dbReference>
<name>A0A2J6QQG9_9HELO</name>
<gene>
    <name evidence="1" type="ORF">NA56DRAFT_15898</name>
</gene>
<dbReference type="AlphaFoldDB" id="A0A2J6QQG9"/>
<keyword evidence="2" id="KW-1185">Reference proteome</keyword>
<protein>
    <submittedName>
        <fullName evidence="1">Uncharacterized protein</fullName>
    </submittedName>
</protein>
<dbReference type="EMBL" id="KZ613464">
    <property type="protein sequence ID" value="PMD28494.1"/>
    <property type="molecule type" value="Genomic_DNA"/>
</dbReference>
<proteinExistence type="predicted"/>
<sequence>MLGQDRHENLWEDGLILYAVQAVPADWSIHEVTHCDLPDARLSTIVNCLLDYVRRFTKIVSGLPGEINHLCAECLSDITTSITRELLSIINFCQDLNPVHDGLYQRIKVSVAHDNVAGVNRTKTFRTLFEHNVRLLFANCRKSQFSPEMSLIAFELLESLFQQKLVLSKRPLHFVRLGQSYEDKEDDDAAETCYRLAIKLCVDSKDYIFEAFRRYEGSDLLKCRQYFGEFLRKMKLDDEALIMLIRAFTTCVSDCMLLIPS</sequence>
<evidence type="ECO:0000313" key="2">
    <source>
        <dbReference type="Proteomes" id="UP000235672"/>
    </source>
</evidence>